<sequence>MLKVGSCRKHVVSLLAVSGLPPSHPPPSQPQQFQSSCGSPPGLPQLRSNVRRMIANPVRCHHTHSLRSAERRAKGMKMRGGMS</sequence>
<evidence type="ECO:0000256" key="1">
    <source>
        <dbReference type="SAM" id="MobiDB-lite"/>
    </source>
</evidence>
<evidence type="ECO:0000313" key="3">
    <source>
        <dbReference type="Proteomes" id="UP001307889"/>
    </source>
</evidence>
<evidence type="ECO:0000313" key="2">
    <source>
        <dbReference type="EMBL" id="BES90617.1"/>
    </source>
</evidence>
<dbReference type="Proteomes" id="UP001307889">
    <property type="component" value="Chromosome 2"/>
</dbReference>
<organism evidence="2 3">
    <name type="scientific">Nesidiocoris tenuis</name>
    <dbReference type="NCBI Taxonomy" id="355587"/>
    <lineage>
        <taxon>Eukaryota</taxon>
        <taxon>Metazoa</taxon>
        <taxon>Ecdysozoa</taxon>
        <taxon>Arthropoda</taxon>
        <taxon>Hexapoda</taxon>
        <taxon>Insecta</taxon>
        <taxon>Pterygota</taxon>
        <taxon>Neoptera</taxon>
        <taxon>Paraneoptera</taxon>
        <taxon>Hemiptera</taxon>
        <taxon>Heteroptera</taxon>
        <taxon>Panheteroptera</taxon>
        <taxon>Cimicomorpha</taxon>
        <taxon>Miridae</taxon>
        <taxon>Dicyphina</taxon>
        <taxon>Nesidiocoris</taxon>
    </lineage>
</organism>
<proteinExistence type="predicted"/>
<protein>
    <recommendedName>
        <fullName evidence="4">Secreted protein</fullName>
    </recommendedName>
</protein>
<accession>A0ABN7AH61</accession>
<gene>
    <name evidence="2" type="ORF">NTJ_03425</name>
</gene>
<feature type="region of interest" description="Disordered" evidence="1">
    <location>
        <begin position="62"/>
        <end position="83"/>
    </location>
</feature>
<name>A0ABN7AH61_9HEMI</name>
<reference evidence="2 3" key="1">
    <citation type="submission" date="2023-09" db="EMBL/GenBank/DDBJ databases">
        <title>Nesidiocoris tenuis whole genome shotgun sequence.</title>
        <authorList>
            <person name="Shibata T."/>
            <person name="Shimoda M."/>
            <person name="Kobayashi T."/>
            <person name="Uehara T."/>
        </authorList>
    </citation>
    <scope>NUCLEOTIDE SEQUENCE [LARGE SCALE GENOMIC DNA]</scope>
    <source>
        <strain evidence="2 3">Japan</strain>
    </source>
</reference>
<keyword evidence="3" id="KW-1185">Reference proteome</keyword>
<dbReference type="EMBL" id="AP028910">
    <property type="protein sequence ID" value="BES90617.1"/>
    <property type="molecule type" value="Genomic_DNA"/>
</dbReference>
<feature type="compositionally biased region" description="Low complexity" evidence="1">
    <location>
        <begin position="30"/>
        <end position="40"/>
    </location>
</feature>
<feature type="region of interest" description="Disordered" evidence="1">
    <location>
        <begin position="18"/>
        <end position="46"/>
    </location>
</feature>
<evidence type="ECO:0008006" key="4">
    <source>
        <dbReference type="Google" id="ProtNLM"/>
    </source>
</evidence>